<name>A0ABV2N2G6_9HYPH</name>
<proteinExistence type="predicted"/>
<comment type="caution">
    <text evidence="1">The sequence shown here is derived from an EMBL/GenBank/DDBJ whole genome shotgun (WGS) entry which is preliminary data.</text>
</comment>
<dbReference type="EMBL" id="JBEPML010000012">
    <property type="protein sequence ID" value="MET3793255.1"/>
    <property type="molecule type" value="Genomic_DNA"/>
</dbReference>
<evidence type="ECO:0000313" key="1">
    <source>
        <dbReference type="EMBL" id="MET3793255.1"/>
    </source>
</evidence>
<sequence>MTTASANGCFPDHRFMPRTAEIKANLRVVIVIQDRLLFEFITTLKLR</sequence>
<accession>A0ABV2N2G6</accession>
<organism evidence="1 2">
    <name type="scientific">Aquamicrobium terrae</name>
    <dbReference type="NCBI Taxonomy" id="1324945"/>
    <lineage>
        <taxon>Bacteria</taxon>
        <taxon>Pseudomonadati</taxon>
        <taxon>Pseudomonadota</taxon>
        <taxon>Alphaproteobacteria</taxon>
        <taxon>Hyphomicrobiales</taxon>
        <taxon>Phyllobacteriaceae</taxon>
        <taxon>Aquamicrobium</taxon>
    </lineage>
</organism>
<reference evidence="1 2" key="1">
    <citation type="submission" date="2024-06" db="EMBL/GenBank/DDBJ databases">
        <title>Genomic Encyclopedia of Type Strains, Phase IV (KMG-IV): sequencing the most valuable type-strain genomes for metagenomic binning, comparative biology and taxonomic classification.</title>
        <authorList>
            <person name="Goeker M."/>
        </authorList>
    </citation>
    <scope>NUCLEOTIDE SEQUENCE [LARGE SCALE GENOMIC DNA]</scope>
    <source>
        <strain evidence="1 2">DSM 27865</strain>
    </source>
</reference>
<dbReference type="RefSeq" id="WP_354197016.1">
    <property type="nucleotide sequence ID" value="NZ_JBEPML010000012.1"/>
</dbReference>
<gene>
    <name evidence="1" type="ORF">ABID37_003479</name>
</gene>
<evidence type="ECO:0000313" key="2">
    <source>
        <dbReference type="Proteomes" id="UP001549076"/>
    </source>
</evidence>
<dbReference type="Proteomes" id="UP001549076">
    <property type="component" value="Unassembled WGS sequence"/>
</dbReference>
<protein>
    <submittedName>
        <fullName evidence="1">Uncharacterized protein</fullName>
    </submittedName>
</protein>
<keyword evidence="2" id="KW-1185">Reference proteome</keyword>